<dbReference type="SUPFAM" id="SSF81296">
    <property type="entry name" value="E set domains"/>
    <property type="match status" value="1"/>
</dbReference>
<feature type="compositionally biased region" description="Basic and acidic residues" evidence="10">
    <location>
        <begin position="1158"/>
        <end position="1173"/>
    </location>
</feature>
<dbReference type="RefSeq" id="XP_023930944.1">
    <property type="nucleotide sequence ID" value="XM_024075176.1"/>
</dbReference>
<keyword evidence="5" id="KW-0040">ANK repeat</keyword>
<feature type="region of interest" description="Disordered" evidence="10">
    <location>
        <begin position="1398"/>
        <end position="1428"/>
    </location>
</feature>
<feature type="region of interest" description="Disordered" evidence="10">
    <location>
        <begin position="1"/>
        <end position="46"/>
    </location>
</feature>
<keyword evidence="6" id="KW-0010">Activator</keyword>
<dbReference type="SUPFAM" id="SSF52540">
    <property type="entry name" value="P-loop containing nucleoside triphosphate hydrolases"/>
    <property type="match status" value="1"/>
</dbReference>
<sequence length="1428" mass="157320">MNHSGQLGQFPPQLDPGGNTATGQFQTLNGGTNTGQHLQPLEIGGGTGQFRQLDTAVVNRRGGQFQTLDTMNHTSGSGQYHVVDQRVVITAPQIATAVDTSLGVSTEVKSGLMLPKGLDDLPSALEMPRERHRWNTNEEIASILVAFSKHAQWQQNEVGLRPASGSMLLYSRKKVRYRKDGYTWKKRKDGKTTREDHMKLKVRGVECIYGCYVHSALLSTFHRRCYWLLQNPDIVLVHYLNVPSIDDAKLSMPSLSHCEKKEWSKEELITQLKPMFAVAKDLESGHTETLSDETLQSIVQQMLSQQHQPSLPAKTHECLCEQGCTSMDTCTHTKCRIISPKSEHLATAAVTHKLFPQQLATLPTGQRVSLAMHNKGVVLRPPGDQAQPLILNLSQLQASNGLIILSGNGSAPISIIDGSVISPHQMNKHKESTEQTGSSTSGHPQISSATGHNSGGQQVVMTTVSGSQQTQKMDACDITTQHQQPQLVAMATSPPQVKPGVVKMDTQYGRLPPEMTAMTSVSSKLTASSTSSVGPKLDYGQNLDLSPDEIHKTLTANLPLGHNASAGSASHDAMDTGSNLMASPPSGDINFDAFDMLELSDLDQRSTSAGVSTNTTCTITCASCLDKQKHQVKTETREGIANITDFAPDWAFSEGNTKILVTGPWYSTTSPYSITFDGVQVPAALVQSGVLRCFCPPHSPGLVTMQVACEGFVISNSVVFEYKTKDGIAAKTRQPEWTRVCETQLKLSLLQRLEAIEKRLSPPPEGTSKSVLYQCARGRHTESFEHKVIHQCEELSRRVWVQSGHLPTENSYHGMTLLHLAAALGYAKLINALIKWRTENPNLVLEYEVDALSLDDHMSTPLLWACALGKTDAALVLYHWNRSGIEVCNRDGLLPLSAATSQGHLSLVSQIEMLEKAAGSVVLPRSPLPQTNPCPFLSVTSPSTPVTSTLPLTSNSPLTSVCNHGSNAGGCNTGALQIEIPGTSTPKSVTAAERRSKRRAQLKKRFSVDSSQYFSRPMSDSAASGQPEFHVIRSANSDPHINSDLNTFTSDIMSLDMTPLEPADMAASLGGDLPFGSHRDTLDFRDLRRLPSSMGGEVVTMEAENFSGSDSPIIDVEAVSSDDEGQSHSTGEFQSQRQMVTLANQIIAAMPERIKLSPSRADDSSFTLPRERSSSYSSFSSYGSTNPACTEDSGISTPMGDPFALDESRYPNLGTPPSSVNSPESSCLHSPYSFTLDSPPPTTQDFTEYFNAPAIFMERDFSQLTLSDEEQRRLYEAAKVIQSAYKKFRDKRNQQLQRQRQIEAAILIQNYYRRYKQYVYTRKMSSAAVLIQSQFRSYAAQKRFKKTREAALLIQNQYRAYKEQERLKKSKNEGVMIQQRFRSHYQRRRKVTPMEAQGYNRWPYYDSSSEEQGDQTCNTSEQQQQQQQ</sequence>
<dbReference type="InterPro" id="IPR027417">
    <property type="entry name" value="P-loop_NTPase"/>
</dbReference>
<feature type="compositionally biased region" description="Polar residues" evidence="10">
    <location>
        <begin position="443"/>
        <end position="457"/>
    </location>
</feature>
<dbReference type="Pfam" id="PF03859">
    <property type="entry name" value="CG-1"/>
    <property type="match status" value="1"/>
</dbReference>
<feature type="region of interest" description="Disordered" evidence="10">
    <location>
        <begin position="425"/>
        <end position="457"/>
    </location>
</feature>
<dbReference type="GeneID" id="106170696"/>
<dbReference type="Proteomes" id="UP000085678">
    <property type="component" value="Unplaced"/>
</dbReference>
<dbReference type="GO" id="GO:0006357">
    <property type="term" value="P:regulation of transcription by RNA polymerase II"/>
    <property type="evidence" value="ECO:0007669"/>
    <property type="project" value="TreeGrafter"/>
</dbReference>
<comment type="subcellular location">
    <subcellularLocation>
        <location evidence="1">Nucleus</location>
    </subcellularLocation>
</comment>
<dbReference type="Pfam" id="PF01833">
    <property type="entry name" value="TIG"/>
    <property type="match status" value="1"/>
</dbReference>
<dbReference type="GO" id="GO:0003712">
    <property type="term" value="F:transcription coregulator activity"/>
    <property type="evidence" value="ECO:0007669"/>
    <property type="project" value="TreeGrafter"/>
</dbReference>
<keyword evidence="7" id="KW-0804">Transcription</keyword>
<dbReference type="InterPro" id="IPR036770">
    <property type="entry name" value="Ankyrin_rpt-contain_sf"/>
</dbReference>
<keyword evidence="12" id="KW-1185">Reference proteome</keyword>
<evidence type="ECO:0000256" key="2">
    <source>
        <dbReference type="ARBA" id="ARBA00008267"/>
    </source>
</evidence>
<dbReference type="SMART" id="SM01076">
    <property type="entry name" value="CG-1"/>
    <property type="match status" value="1"/>
</dbReference>
<dbReference type="InterPro" id="IPR000048">
    <property type="entry name" value="IQ_motif_EF-hand-BS"/>
</dbReference>
<feature type="region of interest" description="Disordered" evidence="10">
    <location>
        <begin position="1158"/>
        <end position="1207"/>
    </location>
</feature>
<keyword evidence="4" id="KW-0805">Transcription regulation</keyword>
<gene>
    <name evidence="13" type="primary">LOC106170696</name>
</gene>
<evidence type="ECO:0000313" key="12">
    <source>
        <dbReference type="Proteomes" id="UP000085678"/>
    </source>
</evidence>
<feature type="domain" description="CG-1" evidence="11">
    <location>
        <begin position="123"/>
        <end position="248"/>
    </location>
</feature>
<dbReference type="SUPFAM" id="SSF48403">
    <property type="entry name" value="Ankyrin repeat"/>
    <property type="match status" value="1"/>
</dbReference>
<evidence type="ECO:0000259" key="11">
    <source>
        <dbReference type="PROSITE" id="PS51437"/>
    </source>
</evidence>
<evidence type="ECO:0000313" key="13">
    <source>
        <dbReference type="RefSeq" id="XP_023930944.1"/>
    </source>
</evidence>
<dbReference type="CDD" id="cd23767">
    <property type="entry name" value="IQCD"/>
    <property type="match status" value="2"/>
</dbReference>
<reference evidence="13" key="2">
    <citation type="submission" date="2025-08" db="UniProtKB">
        <authorList>
            <consortium name="RefSeq"/>
        </authorList>
    </citation>
    <scope>IDENTIFICATION</scope>
</reference>
<name>A0A2R2ML67_LINAN</name>
<feature type="region of interest" description="Disordered" evidence="10">
    <location>
        <begin position="982"/>
        <end position="1002"/>
    </location>
</feature>
<dbReference type="PANTHER" id="PTHR23335">
    <property type="entry name" value="CALMODULIN-BINDING TRANSCRIPTION ACTIVATOR CAMTA"/>
    <property type="match status" value="1"/>
</dbReference>
<evidence type="ECO:0000256" key="3">
    <source>
        <dbReference type="ARBA" id="ARBA00022737"/>
    </source>
</evidence>
<dbReference type="InterPro" id="IPR002909">
    <property type="entry name" value="IPT_dom"/>
</dbReference>
<dbReference type="Pfam" id="PF00612">
    <property type="entry name" value="IQ"/>
    <property type="match status" value="1"/>
</dbReference>
<dbReference type="PROSITE" id="PS51437">
    <property type="entry name" value="CG_1"/>
    <property type="match status" value="1"/>
</dbReference>
<reference evidence="13" key="1">
    <citation type="journal article" date="2015" name="Nat. Commun.">
        <title>The Lingula genome provides insights into brachiopod evolution and the origin of phosphate biomineralization.</title>
        <authorList>
            <person name="Luo Y.J."/>
            <person name="Takeuchi T."/>
            <person name="Koyanagi R."/>
            <person name="Yamada L."/>
            <person name="Kanda M."/>
            <person name="Khalturina M."/>
            <person name="Fujie M."/>
            <person name="Yamasaki S.I."/>
            <person name="Endo K."/>
            <person name="Satoh N."/>
        </authorList>
    </citation>
    <scope>NUCLEOTIDE SEQUENCE</scope>
</reference>
<dbReference type="GO" id="GO:0003690">
    <property type="term" value="F:double-stranded DNA binding"/>
    <property type="evidence" value="ECO:0007669"/>
    <property type="project" value="TreeGrafter"/>
</dbReference>
<comment type="similarity">
    <text evidence="2">Belongs to the CAMTA family.</text>
</comment>
<keyword evidence="8" id="KW-0539">Nucleus</keyword>
<evidence type="ECO:0000256" key="1">
    <source>
        <dbReference type="ARBA" id="ARBA00004123"/>
    </source>
</evidence>
<dbReference type="InterPro" id="IPR013783">
    <property type="entry name" value="Ig-like_fold"/>
</dbReference>
<keyword evidence="3" id="KW-0677">Repeat</keyword>
<evidence type="ECO:0000256" key="7">
    <source>
        <dbReference type="ARBA" id="ARBA00023163"/>
    </source>
</evidence>
<evidence type="ECO:0000256" key="5">
    <source>
        <dbReference type="ARBA" id="ARBA00023043"/>
    </source>
</evidence>
<comment type="subunit">
    <text evidence="9">May interact with calmodulin.</text>
</comment>
<protein>
    <submittedName>
        <fullName evidence="13">Calmodulin-binding transcription activator 1-like isoform X2</fullName>
    </submittedName>
</protein>
<evidence type="ECO:0000256" key="6">
    <source>
        <dbReference type="ARBA" id="ARBA00023159"/>
    </source>
</evidence>
<evidence type="ECO:0000256" key="8">
    <source>
        <dbReference type="ARBA" id="ARBA00023242"/>
    </source>
</evidence>
<dbReference type="InterPro" id="IPR005559">
    <property type="entry name" value="CG-1_dom"/>
</dbReference>
<dbReference type="GO" id="GO:0005634">
    <property type="term" value="C:nucleus"/>
    <property type="evidence" value="ECO:0007669"/>
    <property type="project" value="UniProtKB-SubCell"/>
</dbReference>
<evidence type="ECO:0000256" key="9">
    <source>
        <dbReference type="ARBA" id="ARBA00029480"/>
    </source>
</evidence>
<dbReference type="Gene3D" id="1.25.40.20">
    <property type="entry name" value="Ankyrin repeat-containing domain"/>
    <property type="match status" value="1"/>
</dbReference>
<proteinExistence type="inferred from homology"/>
<dbReference type="SMART" id="SM00015">
    <property type="entry name" value="IQ"/>
    <property type="match status" value="4"/>
</dbReference>
<dbReference type="InterPro" id="IPR014756">
    <property type="entry name" value="Ig_E-set"/>
</dbReference>
<dbReference type="PANTHER" id="PTHR23335:SF1">
    <property type="entry name" value="CALMODULIN-BINDING TRANSCRIPTION ACTIVATOR, ISOFORM F"/>
    <property type="match status" value="1"/>
</dbReference>
<dbReference type="Gene3D" id="1.20.5.190">
    <property type="match status" value="1"/>
</dbReference>
<dbReference type="FunFam" id="2.60.40.10:FF:000089">
    <property type="entry name" value="calmodulin-binding transcription activator 2 isoform X1"/>
    <property type="match status" value="1"/>
</dbReference>
<dbReference type="Gene3D" id="2.60.40.10">
    <property type="entry name" value="Immunoglobulins"/>
    <property type="match status" value="1"/>
</dbReference>
<accession>A0A2R2ML67</accession>
<feature type="compositionally biased region" description="Low complexity" evidence="10">
    <location>
        <begin position="1174"/>
        <end position="1184"/>
    </location>
</feature>
<feature type="compositionally biased region" description="Polar residues" evidence="10">
    <location>
        <begin position="1185"/>
        <end position="1196"/>
    </location>
</feature>
<dbReference type="OrthoDB" id="407555at2759"/>
<evidence type="ECO:0000256" key="10">
    <source>
        <dbReference type="SAM" id="MobiDB-lite"/>
    </source>
</evidence>
<dbReference type="PROSITE" id="PS50096">
    <property type="entry name" value="IQ"/>
    <property type="match status" value="2"/>
</dbReference>
<organism evidence="12 13">
    <name type="scientific">Lingula anatina</name>
    <name type="common">Brachiopod</name>
    <name type="synonym">Lingula unguis</name>
    <dbReference type="NCBI Taxonomy" id="7574"/>
    <lineage>
        <taxon>Eukaryota</taxon>
        <taxon>Metazoa</taxon>
        <taxon>Spiralia</taxon>
        <taxon>Lophotrochozoa</taxon>
        <taxon>Brachiopoda</taxon>
        <taxon>Linguliformea</taxon>
        <taxon>Lingulata</taxon>
        <taxon>Lingulida</taxon>
        <taxon>Linguloidea</taxon>
        <taxon>Lingulidae</taxon>
        <taxon>Lingula</taxon>
    </lineage>
</organism>
<feature type="compositionally biased region" description="Polar residues" evidence="10">
    <location>
        <begin position="19"/>
        <end position="37"/>
    </location>
</feature>
<evidence type="ECO:0000256" key="4">
    <source>
        <dbReference type="ARBA" id="ARBA00023015"/>
    </source>
</evidence>